<proteinExistence type="predicted"/>
<feature type="transmembrane region" description="Helical" evidence="1">
    <location>
        <begin position="6"/>
        <end position="26"/>
    </location>
</feature>
<feature type="transmembrane region" description="Helical" evidence="1">
    <location>
        <begin position="61"/>
        <end position="78"/>
    </location>
</feature>
<dbReference type="InterPro" id="IPR024515">
    <property type="entry name" value="DUF3397"/>
</dbReference>
<reference evidence="2 3" key="1">
    <citation type="submission" date="2021-01" db="EMBL/GenBank/DDBJ databases">
        <title>Genomic Encyclopedia of Type Strains, Phase IV (KMG-IV): sequencing the most valuable type-strain genomes for metagenomic binning, comparative biology and taxonomic classification.</title>
        <authorList>
            <person name="Goeker M."/>
        </authorList>
    </citation>
    <scope>NUCLEOTIDE SEQUENCE [LARGE SCALE GENOMIC DNA]</scope>
    <source>
        <strain evidence="2 3">DSM 27513</strain>
    </source>
</reference>
<accession>A0ABS2PK34</accession>
<keyword evidence="3" id="KW-1185">Reference proteome</keyword>
<sequence>MTIYTIIAILLLFLTPLFVIAIIRLFNLTQYGIKFPDLTLPLYAVEIISISTHFFANSVIFYYLMVMAVLASGIALGLSRKKRILSYRRWLKIFWRSAFLTTTLFYIVTLILSFIL</sequence>
<evidence type="ECO:0008006" key="4">
    <source>
        <dbReference type="Google" id="ProtNLM"/>
    </source>
</evidence>
<dbReference type="RefSeq" id="WP_239551633.1">
    <property type="nucleotide sequence ID" value="NZ_JAFBEI010000009.1"/>
</dbReference>
<evidence type="ECO:0000313" key="3">
    <source>
        <dbReference type="Proteomes" id="UP000809081"/>
    </source>
</evidence>
<gene>
    <name evidence="2" type="ORF">JOC31_000608</name>
</gene>
<name>A0ABS2PK34_9STRE</name>
<dbReference type="EMBL" id="JAFBEI010000009">
    <property type="protein sequence ID" value="MBM7635794.1"/>
    <property type="molecule type" value="Genomic_DNA"/>
</dbReference>
<organism evidence="2 3">
    <name type="scientific">Streptococcus saliviloxodontae</name>
    <dbReference type="NCBI Taxonomy" id="1349416"/>
    <lineage>
        <taxon>Bacteria</taxon>
        <taxon>Bacillati</taxon>
        <taxon>Bacillota</taxon>
        <taxon>Bacilli</taxon>
        <taxon>Lactobacillales</taxon>
        <taxon>Streptococcaceae</taxon>
        <taxon>Streptococcus</taxon>
    </lineage>
</organism>
<dbReference type="Pfam" id="PF11877">
    <property type="entry name" value="DUF3397"/>
    <property type="match status" value="1"/>
</dbReference>
<keyword evidence="1" id="KW-0812">Transmembrane</keyword>
<feature type="transmembrane region" description="Helical" evidence="1">
    <location>
        <begin position="98"/>
        <end position="115"/>
    </location>
</feature>
<keyword evidence="1" id="KW-0472">Membrane</keyword>
<dbReference type="Proteomes" id="UP000809081">
    <property type="component" value="Unassembled WGS sequence"/>
</dbReference>
<evidence type="ECO:0000313" key="2">
    <source>
        <dbReference type="EMBL" id="MBM7635794.1"/>
    </source>
</evidence>
<protein>
    <recommendedName>
        <fullName evidence="4">DUF3397 domain-containing protein</fullName>
    </recommendedName>
</protein>
<comment type="caution">
    <text evidence="2">The sequence shown here is derived from an EMBL/GenBank/DDBJ whole genome shotgun (WGS) entry which is preliminary data.</text>
</comment>
<keyword evidence="1" id="KW-1133">Transmembrane helix</keyword>
<evidence type="ECO:0000256" key="1">
    <source>
        <dbReference type="SAM" id="Phobius"/>
    </source>
</evidence>